<dbReference type="GO" id="GO:0097730">
    <property type="term" value="C:non-motile cilium"/>
    <property type="evidence" value="ECO:0007669"/>
    <property type="project" value="TreeGrafter"/>
</dbReference>
<dbReference type="EMBL" id="MPUH01000195">
    <property type="protein sequence ID" value="OMJ86794.1"/>
    <property type="molecule type" value="Genomic_DNA"/>
</dbReference>
<dbReference type="AlphaFoldDB" id="A0A1R2CCP4"/>
<evidence type="ECO:0000256" key="2">
    <source>
        <dbReference type="ARBA" id="ARBA00023054"/>
    </source>
</evidence>
<comment type="subcellular location">
    <subcellularLocation>
        <location evidence="1">Cell projection</location>
        <location evidence="1">Cilium</location>
    </subcellularLocation>
</comment>
<dbReference type="GO" id="GO:0005737">
    <property type="term" value="C:cytoplasm"/>
    <property type="evidence" value="ECO:0007669"/>
    <property type="project" value="TreeGrafter"/>
</dbReference>
<dbReference type="GO" id="GO:0061512">
    <property type="term" value="P:protein localization to cilium"/>
    <property type="evidence" value="ECO:0007669"/>
    <property type="project" value="TreeGrafter"/>
</dbReference>
<dbReference type="OrthoDB" id="10254896at2759"/>
<dbReference type="GO" id="GO:0030990">
    <property type="term" value="C:intraciliary transport particle"/>
    <property type="evidence" value="ECO:0007669"/>
    <property type="project" value="TreeGrafter"/>
</dbReference>
<dbReference type="GO" id="GO:0036064">
    <property type="term" value="C:ciliary basal body"/>
    <property type="evidence" value="ECO:0007669"/>
    <property type="project" value="TreeGrafter"/>
</dbReference>
<evidence type="ECO:0000313" key="6">
    <source>
        <dbReference type="Proteomes" id="UP000187209"/>
    </source>
</evidence>
<organism evidence="5 6">
    <name type="scientific">Stentor coeruleus</name>
    <dbReference type="NCBI Taxonomy" id="5963"/>
    <lineage>
        <taxon>Eukaryota</taxon>
        <taxon>Sar</taxon>
        <taxon>Alveolata</taxon>
        <taxon>Ciliophora</taxon>
        <taxon>Postciliodesmatophora</taxon>
        <taxon>Heterotrichea</taxon>
        <taxon>Heterotrichida</taxon>
        <taxon>Stentoridae</taxon>
        <taxon>Stentor</taxon>
    </lineage>
</organism>
<keyword evidence="2 4" id="KW-0175">Coiled coil</keyword>
<protein>
    <submittedName>
        <fullName evidence="5">Uncharacterized protein</fullName>
    </submittedName>
</protein>
<keyword evidence="3" id="KW-0966">Cell projection</keyword>
<evidence type="ECO:0000313" key="5">
    <source>
        <dbReference type="EMBL" id="OMJ86794.1"/>
    </source>
</evidence>
<comment type="caution">
    <text evidence="5">The sequence shown here is derived from an EMBL/GenBank/DDBJ whole genome shotgun (WGS) entry which is preliminary data.</text>
</comment>
<dbReference type="Pfam" id="PF14931">
    <property type="entry name" value="IFT20"/>
    <property type="match status" value="1"/>
</dbReference>
<dbReference type="PANTHER" id="PTHR31978">
    <property type="entry name" value="INTRAFLAGELLAR TRANSPORT PROTEIN 20 HOMOLOG"/>
    <property type="match status" value="1"/>
</dbReference>
<name>A0A1R2CCP4_9CILI</name>
<evidence type="ECO:0000256" key="3">
    <source>
        <dbReference type="ARBA" id="ARBA00023273"/>
    </source>
</evidence>
<dbReference type="PANTHER" id="PTHR31978:SF1">
    <property type="entry name" value="INTRAFLAGELLAR TRANSPORT PROTEIN 20 HOMOLOG"/>
    <property type="match status" value="1"/>
</dbReference>
<dbReference type="InterPro" id="IPR028172">
    <property type="entry name" value="FT20"/>
</dbReference>
<dbReference type="Proteomes" id="UP000187209">
    <property type="component" value="Unassembled WGS sequence"/>
</dbReference>
<gene>
    <name evidence="5" type="ORF">SteCoe_11650</name>
</gene>
<dbReference type="GO" id="GO:0097546">
    <property type="term" value="C:ciliary base"/>
    <property type="evidence" value="ECO:0007669"/>
    <property type="project" value="TreeGrafter"/>
</dbReference>
<keyword evidence="6" id="KW-1185">Reference proteome</keyword>
<evidence type="ECO:0000256" key="1">
    <source>
        <dbReference type="ARBA" id="ARBA00004138"/>
    </source>
</evidence>
<feature type="coiled-coil region" evidence="4">
    <location>
        <begin position="73"/>
        <end position="128"/>
    </location>
</feature>
<evidence type="ECO:0000256" key="4">
    <source>
        <dbReference type="SAM" id="Coils"/>
    </source>
</evidence>
<accession>A0A1R2CCP4</accession>
<reference evidence="5 6" key="1">
    <citation type="submission" date="2016-11" db="EMBL/GenBank/DDBJ databases">
        <title>The macronuclear genome of Stentor coeruleus: a giant cell with tiny introns.</title>
        <authorList>
            <person name="Slabodnick M."/>
            <person name="Ruby J.G."/>
            <person name="Reiff S.B."/>
            <person name="Swart E.C."/>
            <person name="Gosai S."/>
            <person name="Prabakaran S."/>
            <person name="Witkowska E."/>
            <person name="Larue G.E."/>
            <person name="Fisher S."/>
            <person name="Freeman R.M."/>
            <person name="Gunawardena J."/>
            <person name="Chu W."/>
            <person name="Stover N.A."/>
            <person name="Gregory B.D."/>
            <person name="Nowacki M."/>
            <person name="Derisi J."/>
            <person name="Roy S.W."/>
            <person name="Marshall W.F."/>
            <person name="Sood P."/>
        </authorList>
    </citation>
    <scope>NUCLEOTIDE SEQUENCE [LARGE SCALE GENOMIC DNA]</scope>
    <source>
        <strain evidence="5">WM001</strain>
    </source>
</reference>
<proteinExistence type="predicted"/>
<sequence>MAADKVSITFDESNNIRVLESGLFNDCQMMQTEAYEFINKMKKFDEMVGSLVDVLDGQAVKIEQEKLRAVGIRNQLENEAETRKIKQQELELVINEKRAELERYLYQLESLMKVEEDQRKLIERLRNNEA</sequence>
<dbReference type="GO" id="GO:0060271">
    <property type="term" value="P:cilium assembly"/>
    <property type="evidence" value="ECO:0007669"/>
    <property type="project" value="TreeGrafter"/>
</dbReference>